<dbReference type="EMBL" id="BPLQ01004782">
    <property type="protein sequence ID" value="GIY10700.1"/>
    <property type="molecule type" value="Genomic_DNA"/>
</dbReference>
<organism evidence="1 2">
    <name type="scientific">Caerostris darwini</name>
    <dbReference type="NCBI Taxonomy" id="1538125"/>
    <lineage>
        <taxon>Eukaryota</taxon>
        <taxon>Metazoa</taxon>
        <taxon>Ecdysozoa</taxon>
        <taxon>Arthropoda</taxon>
        <taxon>Chelicerata</taxon>
        <taxon>Arachnida</taxon>
        <taxon>Araneae</taxon>
        <taxon>Araneomorphae</taxon>
        <taxon>Entelegynae</taxon>
        <taxon>Araneoidea</taxon>
        <taxon>Araneidae</taxon>
        <taxon>Caerostris</taxon>
    </lineage>
</organism>
<dbReference type="AlphaFoldDB" id="A0AAV4QRI2"/>
<evidence type="ECO:0000313" key="1">
    <source>
        <dbReference type="EMBL" id="GIY10700.1"/>
    </source>
</evidence>
<gene>
    <name evidence="1" type="ORF">CDAR_97171</name>
</gene>
<sequence length="99" mass="11279">MILTYQRLIYSGRNNQLSRNGRKCARGSLQDKLTSLTLAGSDFDFRSLPRPKLNLISKRCGGRKETFWLEQNVVPFCKVAARSISAHTTAIIPFNFMQK</sequence>
<evidence type="ECO:0000313" key="2">
    <source>
        <dbReference type="Proteomes" id="UP001054837"/>
    </source>
</evidence>
<comment type="caution">
    <text evidence="1">The sequence shown here is derived from an EMBL/GenBank/DDBJ whole genome shotgun (WGS) entry which is preliminary data.</text>
</comment>
<dbReference type="Proteomes" id="UP001054837">
    <property type="component" value="Unassembled WGS sequence"/>
</dbReference>
<proteinExistence type="predicted"/>
<protein>
    <submittedName>
        <fullName evidence="1">Uncharacterized protein</fullName>
    </submittedName>
</protein>
<name>A0AAV4QRI2_9ARAC</name>
<reference evidence="1 2" key="1">
    <citation type="submission" date="2021-06" db="EMBL/GenBank/DDBJ databases">
        <title>Caerostris darwini draft genome.</title>
        <authorList>
            <person name="Kono N."/>
            <person name="Arakawa K."/>
        </authorList>
    </citation>
    <scope>NUCLEOTIDE SEQUENCE [LARGE SCALE GENOMIC DNA]</scope>
</reference>
<keyword evidence="2" id="KW-1185">Reference proteome</keyword>
<accession>A0AAV4QRI2</accession>